<feature type="region of interest" description="Disordered" evidence="1">
    <location>
        <begin position="395"/>
        <end position="420"/>
    </location>
</feature>
<sequence length="1001" mass="109875">MDYANSSCSRTRSGLVRGNINVGSNEGSCSRTQSGLVRGNGIVDSNVGGCSKTRSGLVRRNSIVDSNEGSCSKTRSGLVRGNAIVDSNEGSCSKIRNRLVRGDATVDLNEGSPSKTRSGLIRGNAIVDSNECSFSKTRNRGDNTVDLNEGSPSKTRSGIVRGNTIVAASNESCSRTRSGLVRGNIVVDSKEGLLSRTQSRLIRGIIEIDSSESSCSRTRSGLIRGSPSIKAQAKIEPVMNGLSDGCLKEGSPEKNEPNHKSNLVQSKDKPVMKGPDGWWKEDRLIKKGVSTVQHVPPKEVHGRDELGVKGLLDGCSKEDWKRAPNNKNDLVENKDKLGINGLPDGWWKEDRPRKNGSDKRTDPYYIDPVSGYEFRSLKDVQRFLKSGDIYQCSVRPKKRSIQDPRTRESQSHATSLQLTRPNTADKAIQCELLTSEGVMLPLEEQLSPYKGLGTKNKMPQLEGRIAKQRYANKVDDLKSKSITPVSAQNAARRNKSVTRKRKEPDAEFKPKKHKMNPAKVFAMPLRASPCLASLKITHDLNTKPEDEPTRENLVDEVQMIKENSTDQSRSNQAANAVQIQAIQESIVNQLQSSQTDAANHIQIMQEDSADQSQLSQANTMNQIQTDQQNAVSQLQSSQGGCFIQIQTIKEDNTEHSRSKLNNVAPVNQIQTNQGNTVGQLQYSQTDTQDQIQADQENPVSQLQSSQADSFIQIHTVQDYIVDHFQPQLGHANQMQINLGNTADQLQSSQADDILQMQVTQEYITNQFPPRQADTVNCMQISEDNTANLPQLRQTGAVNKTQTMQESATNQPQFIQVLTVNPIQTNEENTANYLLPNYAENHSLQTGFSLAPEPGDEEPVTSFWENVENQESQISMQIDGKPVASSALNVGCRDATAAPAQPAPAQPSGLALPSLFGNSWSDPCIEFAFKTLKGDIPDLDDEYFPHQQDLNEPPSPNRSASPSCFASSFGNSQNHTQADNVSLPPPKPSDKPCHGVGWFPPK</sequence>
<dbReference type="OrthoDB" id="10072024at2759"/>
<feature type="compositionally biased region" description="Basic and acidic residues" evidence="1">
    <location>
        <begin position="400"/>
        <end position="410"/>
    </location>
</feature>
<dbReference type="GO" id="GO:0003677">
    <property type="term" value="F:DNA binding"/>
    <property type="evidence" value="ECO:0007669"/>
    <property type="project" value="InterPro"/>
</dbReference>
<feature type="compositionally biased region" description="Polar residues" evidence="1">
    <location>
        <begin position="956"/>
        <end position="979"/>
    </location>
</feature>
<feature type="compositionally biased region" description="Basic residues" evidence="1">
    <location>
        <begin position="492"/>
        <end position="501"/>
    </location>
</feature>
<organism evidence="3 4">
    <name type="scientific">Zizania palustris</name>
    <name type="common">Northern wild rice</name>
    <dbReference type="NCBI Taxonomy" id="103762"/>
    <lineage>
        <taxon>Eukaryota</taxon>
        <taxon>Viridiplantae</taxon>
        <taxon>Streptophyta</taxon>
        <taxon>Embryophyta</taxon>
        <taxon>Tracheophyta</taxon>
        <taxon>Spermatophyta</taxon>
        <taxon>Magnoliopsida</taxon>
        <taxon>Liliopsida</taxon>
        <taxon>Poales</taxon>
        <taxon>Poaceae</taxon>
        <taxon>BOP clade</taxon>
        <taxon>Oryzoideae</taxon>
        <taxon>Oryzeae</taxon>
        <taxon>Zizaniinae</taxon>
        <taxon>Zizania</taxon>
    </lineage>
</organism>
<evidence type="ECO:0000313" key="4">
    <source>
        <dbReference type="Proteomes" id="UP000729402"/>
    </source>
</evidence>
<dbReference type="EMBL" id="JAAALK010000290">
    <property type="protein sequence ID" value="KAG8046779.1"/>
    <property type="molecule type" value="Genomic_DNA"/>
</dbReference>
<feature type="compositionally biased region" description="Basic and acidic residues" evidence="1">
    <location>
        <begin position="346"/>
        <end position="362"/>
    </location>
</feature>
<dbReference type="Proteomes" id="UP000729402">
    <property type="component" value="Unassembled WGS sequence"/>
</dbReference>
<dbReference type="InterPro" id="IPR038945">
    <property type="entry name" value="MBD13-like"/>
</dbReference>
<feature type="region of interest" description="Disordered" evidence="1">
    <location>
        <begin position="939"/>
        <end position="1001"/>
    </location>
</feature>
<feature type="region of interest" description="Disordered" evidence="1">
    <location>
        <begin position="485"/>
        <end position="511"/>
    </location>
</feature>
<evidence type="ECO:0000313" key="3">
    <source>
        <dbReference type="EMBL" id="KAG8046779.1"/>
    </source>
</evidence>
<keyword evidence="4" id="KW-1185">Reference proteome</keyword>
<feature type="region of interest" description="Disordered" evidence="1">
    <location>
        <begin position="246"/>
        <end position="274"/>
    </location>
</feature>
<dbReference type="PROSITE" id="PS50982">
    <property type="entry name" value="MBD"/>
    <property type="match status" value="1"/>
</dbReference>
<dbReference type="CDD" id="cd01396">
    <property type="entry name" value="MeCP2_MBD"/>
    <property type="match status" value="1"/>
</dbReference>
<gene>
    <name evidence="3" type="ORF">GUJ93_ZPchr0008g13152</name>
</gene>
<proteinExistence type="predicted"/>
<dbReference type="InterPro" id="IPR001739">
    <property type="entry name" value="Methyl_CpG_DNA-bd"/>
</dbReference>
<dbReference type="PANTHER" id="PTHR34067">
    <property type="entry name" value="OS04G0193200 PROTEIN"/>
    <property type="match status" value="1"/>
</dbReference>
<accession>A0A8J5RW68</accession>
<comment type="caution">
    <text evidence="3">The sequence shown here is derived from an EMBL/GenBank/DDBJ whole genome shotgun (WGS) entry which is preliminary data.</text>
</comment>
<dbReference type="AlphaFoldDB" id="A0A8J5RW68"/>
<name>A0A8J5RW68_ZIZPA</name>
<protein>
    <recommendedName>
        <fullName evidence="2">MBD domain-containing protein</fullName>
    </recommendedName>
</protein>
<reference evidence="3" key="1">
    <citation type="journal article" date="2021" name="bioRxiv">
        <title>Whole Genome Assembly and Annotation of Northern Wild Rice, Zizania palustris L., Supports a Whole Genome Duplication in the Zizania Genus.</title>
        <authorList>
            <person name="Haas M."/>
            <person name="Kono T."/>
            <person name="Macchietto M."/>
            <person name="Millas R."/>
            <person name="McGilp L."/>
            <person name="Shao M."/>
            <person name="Duquette J."/>
            <person name="Hirsch C.N."/>
            <person name="Kimball J."/>
        </authorList>
    </citation>
    <scope>NUCLEOTIDE SEQUENCE</scope>
    <source>
        <tissue evidence="3">Fresh leaf tissue</tissue>
    </source>
</reference>
<feature type="region of interest" description="Disordered" evidence="1">
    <location>
        <begin position="342"/>
        <end position="362"/>
    </location>
</feature>
<evidence type="ECO:0000256" key="1">
    <source>
        <dbReference type="SAM" id="MobiDB-lite"/>
    </source>
</evidence>
<feature type="compositionally biased region" description="Basic and acidic residues" evidence="1">
    <location>
        <begin position="246"/>
        <end position="259"/>
    </location>
</feature>
<dbReference type="Pfam" id="PF01429">
    <property type="entry name" value="MBD"/>
    <property type="match status" value="1"/>
</dbReference>
<reference evidence="3" key="2">
    <citation type="submission" date="2021-02" db="EMBL/GenBank/DDBJ databases">
        <authorList>
            <person name="Kimball J.A."/>
            <person name="Haas M.W."/>
            <person name="Macchietto M."/>
            <person name="Kono T."/>
            <person name="Duquette J."/>
            <person name="Shao M."/>
        </authorList>
    </citation>
    <scope>NUCLEOTIDE SEQUENCE</scope>
    <source>
        <tissue evidence="3">Fresh leaf tissue</tissue>
    </source>
</reference>
<evidence type="ECO:0000259" key="2">
    <source>
        <dbReference type="PROSITE" id="PS50982"/>
    </source>
</evidence>
<feature type="domain" description="MBD" evidence="2">
    <location>
        <begin position="332"/>
        <end position="406"/>
    </location>
</feature>
<feature type="compositionally biased region" description="Polar residues" evidence="1">
    <location>
        <begin position="411"/>
        <end position="420"/>
    </location>
</feature>
<dbReference type="PANTHER" id="PTHR34067:SF3">
    <property type="entry name" value="MBD DOMAIN-CONTAINING PROTEIN"/>
    <property type="match status" value="1"/>
</dbReference>